<organism evidence="2 3">
    <name type="scientific">Dryococelus australis</name>
    <dbReference type="NCBI Taxonomy" id="614101"/>
    <lineage>
        <taxon>Eukaryota</taxon>
        <taxon>Metazoa</taxon>
        <taxon>Ecdysozoa</taxon>
        <taxon>Arthropoda</taxon>
        <taxon>Hexapoda</taxon>
        <taxon>Insecta</taxon>
        <taxon>Pterygota</taxon>
        <taxon>Neoptera</taxon>
        <taxon>Polyneoptera</taxon>
        <taxon>Phasmatodea</taxon>
        <taxon>Verophasmatodea</taxon>
        <taxon>Anareolatae</taxon>
        <taxon>Phasmatidae</taxon>
        <taxon>Eurycanthinae</taxon>
        <taxon>Dryococelus</taxon>
    </lineage>
</organism>
<evidence type="ECO:0000313" key="3">
    <source>
        <dbReference type="Proteomes" id="UP001159363"/>
    </source>
</evidence>
<comment type="caution">
    <text evidence="2">The sequence shown here is derived from an EMBL/GenBank/DDBJ whole genome shotgun (WGS) entry which is preliminary data.</text>
</comment>
<name>A0ABQ9IE61_9NEOP</name>
<feature type="region of interest" description="Disordered" evidence="1">
    <location>
        <begin position="185"/>
        <end position="208"/>
    </location>
</feature>
<evidence type="ECO:0000313" key="2">
    <source>
        <dbReference type="EMBL" id="KAJ8894505.1"/>
    </source>
</evidence>
<dbReference type="EMBL" id="JARBHB010000002">
    <property type="protein sequence ID" value="KAJ8894505.1"/>
    <property type="molecule type" value="Genomic_DNA"/>
</dbReference>
<accession>A0ABQ9IE61</accession>
<protein>
    <recommendedName>
        <fullName evidence="4">Telomerase reverse transcriptase</fullName>
    </recommendedName>
</protein>
<gene>
    <name evidence="2" type="ORF">PR048_007159</name>
</gene>
<keyword evidence="3" id="KW-1185">Reference proteome</keyword>
<feature type="compositionally biased region" description="Basic residues" evidence="1">
    <location>
        <begin position="188"/>
        <end position="200"/>
    </location>
</feature>
<evidence type="ECO:0000256" key="1">
    <source>
        <dbReference type="SAM" id="MobiDB-lite"/>
    </source>
</evidence>
<proteinExistence type="predicted"/>
<evidence type="ECO:0008006" key="4">
    <source>
        <dbReference type="Google" id="ProtNLM"/>
    </source>
</evidence>
<feature type="region of interest" description="Disordered" evidence="1">
    <location>
        <begin position="333"/>
        <end position="363"/>
    </location>
</feature>
<reference evidence="2 3" key="1">
    <citation type="submission" date="2023-02" db="EMBL/GenBank/DDBJ databases">
        <title>LHISI_Scaffold_Assembly.</title>
        <authorList>
            <person name="Stuart O.P."/>
            <person name="Cleave R."/>
            <person name="Magrath M.J.L."/>
            <person name="Mikheyev A.S."/>
        </authorList>
    </citation>
    <scope>NUCLEOTIDE SEQUENCE [LARGE SCALE GENOMIC DNA]</scope>
    <source>
        <strain evidence="2">Daus_M_001</strain>
        <tissue evidence="2">Leg muscle</tissue>
    </source>
</reference>
<sequence length="468" mass="52806">MLPYRTQTAPNIEVLRANKGEAREYRSQHQNEGAGETENPLTSGIVLQDSHMRHTSRRKPFTLHKSRRATSCGYNSSHPVWHALYECLQDIHGDSSPFLLQPFRELSNGFWPRLMSPHPVIQFVPKLFYRVEVGALDGPVQSANIVVDASVFILPQTNTSGPTPKAVEQPHTITPPPPNFLVGTIHSGRSRSPGRRHTHTHPSDRNNVNLDLSLHRTDFHCSCVQLRWSKHHLSQRALLLVVIWDLCAAALSKHPSRMAGSWPLSEDSSARNQMLANLLAFLRHEMLRPVTCPRYLPEDYLPGFSLTSRARFYLRLHNFAWRTLNKILRADEGEMKRQKSSAGMQKRGNGRSSRNPTDSGIVPLDSHLQTELRQRWMAWLGPQGYPKRERRQDQQNLEGDDVGRTLWKVTGPPELLSRQQSGSSTITSAGKGLCPWLTPSCLRSEQHLNEGAGEIGDTRENAPTSDIV</sequence>
<feature type="region of interest" description="Disordered" evidence="1">
    <location>
        <begin position="22"/>
        <end position="41"/>
    </location>
</feature>
<dbReference type="Proteomes" id="UP001159363">
    <property type="component" value="Chromosome 2"/>
</dbReference>
<feature type="region of interest" description="Disordered" evidence="1">
    <location>
        <begin position="384"/>
        <end position="406"/>
    </location>
</feature>